<dbReference type="Proteomes" id="UP000289775">
    <property type="component" value="Unassembled WGS sequence"/>
</dbReference>
<keyword evidence="1" id="KW-0732">Signal</keyword>
<sequence>MKIKPLLLVLFITVLSINSYAQELINCTPEKSFWVIKNGSKTYALTLADSKATVKETQLIYNNIAINYEFIDIDSNGINDTETNMLINYMVKISSQHRIPNTTVETKIQNKDGKHLLRIVTPSEKARLIVATTINGKLLSLTTNRPEPGDLANVEDVLEKIILSGSEIDSTDNLCNK</sequence>
<name>A0A444W8G2_9FLAO</name>
<keyword evidence="3" id="KW-1185">Reference proteome</keyword>
<dbReference type="RefSeq" id="WP_129751668.1">
    <property type="nucleotide sequence ID" value="NZ_JUIW01000008.1"/>
</dbReference>
<proteinExistence type="predicted"/>
<gene>
    <name evidence="2" type="ORF">NU09_2573</name>
</gene>
<organism evidence="2 3">
    <name type="scientific">Flavobacterium beibuense</name>
    <dbReference type="NCBI Taxonomy" id="657326"/>
    <lineage>
        <taxon>Bacteria</taxon>
        <taxon>Pseudomonadati</taxon>
        <taxon>Bacteroidota</taxon>
        <taxon>Flavobacteriia</taxon>
        <taxon>Flavobacteriales</taxon>
        <taxon>Flavobacteriaceae</taxon>
        <taxon>Flavobacterium</taxon>
    </lineage>
</organism>
<evidence type="ECO:0000313" key="3">
    <source>
        <dbReference type="Proteomes" id="UP000289775"/>
    </source>
</evidence>
<dbReference type="EMBL" id="JUIW01000008">
    <property type="protein sequence ID" value="RYJ42169.1"/>
    <property type="molecule type" value="Genomic_DNA"/>
</dbReference>
<protein>
    <submittedName>
        <fullName evidence="2">Uncharacterized protein</fullName>
    </submittedName>
</protein>
<feature type="signal peptide" evidence="1">
    <location>
        <begin position="1"/>
        <end position="21"/>
    </location>
</feature>
<evidence type="ECO:0000313" key="2">
    <source>
        <dbReference type="EMBL" id="RYJ42169.1"/>
    </source>
</evidence>
<comment type="caution">
    <text evidence="2">The sequence shown here is derived from an EMBL/GenBank/DDBJ whole genome shotgun (WGS) entry which is preliminary data.</text>
</comment>
<dbReference type="AlphaFoldDB" id="A0A444W8G2"/>
<reference evidence="2 3" key="1">
    <citation type="submission" date="2014-12" db="EMBL/GenBank/DDBJ databases">
        <title>Genome sequence of Flavobacterium beibuense RSKm HC5.</title>
        <authorList>
            <person name="Kim J.F."/>
            <person name="Song J.Y."/>
            <person name="Kwak M.-J."/>
            <person name="Lee S.-W."/>
        </authorList>
    </citation>
    <scope>NUCLEOTIDE SEQUENCE [LARGE SCALE GENOMIC DNA]</scope>
    <source>
        <strain evidence="2 3">RSKm HC5</strain>
    </source>
</reference>
<accession>A0A444W8G2</accession>
<feature type="chain" id="PRO_5019453972" evidence="1">
    <location>
        <begin position="22"/>
        <end position="177"/>
    </location>
</feature>
<evidence type="ECO:0000256" key="1">
    <source>
        <dbReference type="SAM" id="SignalP"/>
    </source>
</evidence>